<feature type="non-terminal residue" evidence="9">
    <location>
        <position position="175"/>
    </location>
</feature>
<evidence type="ECO:0000256" key="5">
    <source>
        <dbReference type="ARBA" id="ARBA00022840"/>
    </source>
</evidence>
<evidence type="ECO:0000256" key="1">
    <source>
        <dbReference type="ARBA" id="ARBA00008226"/>
    </source>
</evidence>
<dbReference type="InterPro" id="IPR006194">
    <property type="entry name" value="Gly-tRNA-synth_heterodimer"/>
</dbReference>
<accession>T0YZG2</accession>
<dbReference type="GO" id="GO:0005524">
    <property type="term" value="F:ATP binding"/>
    <property type="evidence" value="ECO:0007669"/>
    <property type="project" value="UniProtKB-KW"/>
</dbReference>
<protein>
    <recommendedName>
        <fullName evidence="2">glycine--tRNA ligase</fullName>
        <ecNumber evidence="2">6.1.1.14</ecNumber>
    </recommendedName>
</protein>
<dbReference type="InterPro" id="IPR015944">
    <property type="entry name" value="Gly-tRNA-synth_bsu"/>
</dbReference>
<dbReference type="PANTHER" id="PTHR30075:SF2">
    <property type="entry name" value="GLYCINE--TRNA LIGASE, CHLOROPLASTIC_MITOCHONDRIAL 2"/>
    <property type="match status" value="1"/>
</dbReference>
<dbReference type="EC" id="6.1.1.14" evidence="2"/>
<dbReference type="GO" id="GO:0004820">
    <property type="term" value="F:glycine-tRNA ligase activity"/>
    <property type="evidence" value="ECO:0007669"/>
    <property type="project" value="UniProtKB-EC"/>
</dbReference>
<keyword evidence="4" id="KW-0547">Nucleotide-binding</keyword>
<comment type="caution">
    <text evidence="9">The sequence shown here is derived from an EMBL/GenBank/DDBJ whole genome shotgun (WGS) entry which is preliminary data.</text>
</comment>
<keyword evidence="5" id="KW-0067">ATP-binding</keyword>
<comment type="similarity">
    <text evidence="1">Belongs to the class-II aminoacyl-tRNA synthetase family.</text>
</comment>
<keyword evidence="6" id="KW-0648">Protein biosynthesis</keyword>
<gene>
    <name evidence="9" type="ORF">B1A_17617</name>
</gene>
<keyword evidence="7 9" id="KW-0030">Aminoacyl-tRNA synthetase</keyword>
<keyword evidence="3" id="KW-0436">Ligase</keyword>
<evidence type="ECO:0000256" key="4">
    <source>
        <dbReference type="ARBA" id="ARBA00022741"/>
    </source>
</evidence>
<dbReference type="GO" id="GO:0006426">
    <property type="term" value="P:glycyl-tRNA aminoacylation"/>
    <property type="evidence" value="ECO:0007669"/>
    <property type="project" value="InterPro"/>
</dbReference>
<comment type="catalytic activity">
    <reaction evidence="8">
        <text>tRNA(Gly) + glycine + ATP = glycyl-tRNA(Gly) + AMP + diphosphate</text>
        <dbReference type="Rhea" id="RHEA:16013"/>
        <dbReference type="Rhea" id="RHEA-COMP:9664"/>
        <dbReference type="Rhea" id="RHEA-COMP:9683"/>
        <dbReference type="ChEBI" id="CHEBI:30616"/>
        <dbReference type="ChEBI" id="CHEBI:33019"/>
        <dbReference type="ChEBI" id="CHEBI:57305"/>
        <dbReference type="ChEBI" id="CHEBI:78442"/>
        <dbReference type="ChEBI" id="CHEBI:78522"/>
        <dbReference type="ChEBI" id="CHEBI:456215"/>
        <dbReference type="EC" id="6.1.1.14"/>
    </reaction>
</comment>
<evidence type="ECO:0000256" key="8">
    <source>
        <dbReference type="ARBA" id="ARBA00047937"/>
    </source>
</evidence>
<evidence type="ECO:0000256" key="6">
    <source>
        <dbReference type="ARBA" id="ARBA00022917"/>
    </source>
</evidence>
<dbReference type="EMBL" id="AUZX01012959">
    <property type="protein sequence ID" value="EQD37337.1"/>
    <property type="molecule type" value="Genomic_DNA"/>
</dbReference>
<dbReference type="AlphaFoldDB" id="T0YZG2"/>
<sequence>RSVTVRGPAWAAAFAEDGRPSPAAMGFARGQGVPVESLRREETPQGPYAFAHREVLGRRAQEVLPEVLTQVAGKIRFPRTMRWAEGAPRFPRPLGWILALLDRETLQFSLGPIRAGNVTHGHRVRAPGPSVVLEPGVYLQVLRDAGVLADRAERRARIQGEVERAANEQGLSADI</sequence>
<evidence type="ECO:0000313" key="9">
    <source>
        <dbReference type="EMBL" id="EQD37337.1"/>
    </source>
</evidence>
<proteinExistence type="inferred from homology"/>
<evidence type="ECO:0000256" key="2">
    <source>
        <dbReference type="ARBA" id="ARBA00012829"/>
    </source>
</evidence>
<feature type="non-terminal residue" evidence="9">
    <location>
        <position position="1"/>
    </location>
</feature>
<dbReference type="PANTHER" id="PTHR30075">
    <property type="entry name" value="GLYCYL-TRNA SYNTHETASE"/>
    <property type="match status" value="1"/>
</dbReference>
<dbReference type="Pfam" id="PF02092">
    <property type="entry name" value="tRNA_synt_2f"/>
    <property type="match status" value="1"/>
</dbReference>
<evidence type="ECO:0000256" key="3">
    <source>
        <dbReference type="ARBA" id="ARBA00022598"/>
    </source>
</evidence>
<reference evidence="9" key="1">
    <citation type="submission" date="2013-08" db="EMBL/GenBank/DDBJ databases">
        <authorList>
            <person name="Mendez C."/>
            <person name="Richter M."/>
            <person name="Ferrer M."/>
            <person name="Sanchez J."/>
        </authorList>
    </citation>
    <scope>NUCLEOTIDE SEQUENCE</scope>
</reference>
<evidence type="ECO:0000256" key="7">
    <source>
        <dbReference type="ARBA" id="ARBA00023146"/>
    </source>
</evidence>
<name>T0YZG2_9ZZZZ</name>
<reference evidence="9" key="2">
    <citation type="journal article" date="2014" name="ISME J.">
        <title>Microbial stratification in low pH oxic and suboxic macroscopic growths along an acid mine drainage.</title>
        <authorList>
            <person name="Mendez-Garcia C."/>
            <person name="Mesa V."/>
            <person name="Sprenger R.R."/>
            <person name="Richter M."/>
            <person name="Diez M.S."/>
            <person name="Solano J."/>
            <person name="Bargiela R."/>
            <person name="Golyshina O.V."/>
            <person name="Manteca A."/>
            <person name="Ramos J.L."/>
            <person name="Gallego J.R."/>
            <person name="Llorente I."/>
            <person name="Martins Dos Santos V.A."/>
            <person name="Jensen O.N."/>
            <person name="Pelaez A.I."/>
            <person name="Sanchez J."/>
            <person name="Ferrer M."/>
        </authorList>
    </citation>
    <scope>NUCLEOTIDE SEQUENCE</scope>
</reference>
<organism evidence="9">
    <name type="scientific">mine drainage metagenome</name>
    <dbReference type="NCBI Taxonomy" id="410659"/>
    <lineage>
        <taxon>unclassified sequences</taxon>
        <taxon>metagenomes</taxon>
        <taxon>ecological metagenomes</taxon>
    </lineage>
</organism>
<dbReference type="GO" id="GO:0005829">
    <property type="term" value="C:cytosol"/>
    <property type="evidence" value="ECO:0007669"/>
    <property type="project" value="TreeGrafter"/>
</dbReference>